<keyword evidence="1" id="KW-0732">Signal</keyword>
<dbReference type="InterPro" id="IPR013783">
    <property type="entry name" value="Ig-like_fold"/>
</dbReference>
<proteinExistence type="predicted"/>
<reference evidence="2" key="1">
    <citation type="journal article" date="2019" name="bioRxiv">
        <title>The Genome of the Zebra Mussel, Dreissena polymorpha: A Resource for Invasive Species Research.</title>
        <authorList>
            <person name="McCartney M.A."/>
            <person name="Auch B."/>
            <person name="Kono T."/>
            <person name="Mallez S."/>
            <person name="Zhang Y."/>
            <person name="Obille A."/>
            <person name="Becker A."/>
            <person name="Abrahante J.E."/>
            <person name="Garbe J."/>
            <person name="Badalamenti J.P."/>
            <person name="Herman A."/>
            <person name="Mangelson H."/>
            <person name="Liachko I."/>
            <person name="Sullivan S."/>
            <person name="Sone E.D."/>
            <person name="Koren S."/>
            <person name="Silverstein K.A.T."/>
            <person name="Beckman K.B."/>
            <person name="Gohl D.M."/>
        </authorList>
    </citation>
    <scope>NUCLEOTIDE SEQUENCE</scope>
    <source>
        <strain evidence="2">Duluth1</strain>
        <tissue evidence="2">Whole animal</tissue>
    </source>
</reference>
<name>A0A9D4LY96_DREPO</name>
<sequence>MGASSPLLKIVLSLYLASLFAAAFTSDERIIKVSIESEVEDGRNVTIRCNFNGSLTFDVINSSNEITPIGGCDGFGKSFVNTAFLRDKYDIKAVPGGGTLTIINLDQSRYGKYNCKDAFNATSADSVIVSPEAKVKNNQGYAYTSLPFEMLIICILRAL</sequence>
<organism evidence="2 3">
    <name type="scientific">Dreissena polymorpha</name>
    <name type="common">Zebra mussel</name>
    <name type="synonym">Mytilus polymorpha</name>
    <dbReference type="NCBI Taxonomy" id="45954"/>
    <lineage>
        <taxon>Eukaryota</taxon>
        <taxon>Metazoa</taxon>
        <taxon>Spiralia</taxon>
        <taxon>Lophotrochozoa</taxon>
        <taxon>Mollusca</taxon>
        <taxon>Bivalvia</taxon>
        <taxon>Autobranchia</taxon>
        <taxon>Heteroconchia</taxon>
        <taxon>Euheterodonta</taxon>
        <taxon>Imparidentia</taxon>
        <taxon>Neoheterodontei</taxon>
        <taxon>Myida</taxon>
        <taxon>Dreissenoidea</taxon>
        <taxon>Dreissenidae</taxon>
        <taxon>Dreissena</taxon>
    </lineage>
</organism>
<evidence type="ECO:0000256" key="1">
    <source>
        <dbReference type="SAM" id="SignalP"/>
    </source>
</evidence>
<evidence type="ECO:0000313" key="2">
    <source>
        <dbReference type="EMBL" id="KAH3866211.1"/>
    </source>
</evidence>
<evidence type="ECO:0000313" key="3">
    <source>
        <dbReference type="Proteomes" id="UP000828390"/>
    </source>
</evidence>
<dbReference type="EMBL" id="JAIWYP010000002">
    <property type="protein sequence ID" value="KAH3866211.1"/>
    <property type="molecule type" value="Genomic_DNA"/>
</dbReference>
<feature type="chain" id="PRO_5038887448" evidence="1">
    <location>
        <begin position="23"/>
        <end position="159"/>
    </location>
</feature>
<keyword evidence="3" id="KW-1185">Reference proteome</keyword>
<reference evidence="2" key="2">
    <citation type="submission" date="2020-11" db="EMBL/GenBank/DDBJ databases">
        <authorList>
            <person name="McCartney M.A."/>
            <person name="Auch B."/>
            <person name="Kono T."/>
            <person name="Mallez S."/>
            <person name="Becker A."/>
            <person name="Gohl D.M."/>
            <person name="Silverstein K.A.T."/>
            <person name="Koren S."/>
            <person name="Bechman K.B."/>
            <person name="Herman A."/>
            <person name="Abrahante J.E."/>
            <person name="Garbe J."/>
        </authorList>
    </citation>
    <scope>NUCLEOTIDE SEQUENCE</scope>
    <source>
        <strain evidence="2">Duluth1</strain>
        <tissue evidence="2">Whole animal</tissue>
    </source>
</reference>
<gene>
    <name evidence="2" type="ORF">DPMN_029269</name>
</gene>
<feature type="signal peptide" evidence="1">
    <location>
        <begin position="1"/>
        <end position="22"/>
    </location>
</feature>
<dbReference type="AlphaFoldDB" id="A0A9D4LY96"/>
<protein>
    <submittedName>
        <fullName evidence="2">Uncharacterized protein</fullName>
    </submittedName>
</protein>
<dbReference type="Proteomes" id="UP000828390">
    <property type="component" value="Unassembled WGS sequence"/>
</dbReference>
<accession>A0A9D4LY96</accession>
<comment type="caution">
    <text evidence="2">The sequence shown here is derived from an EMBL/GenBank/DDBJ whole genome shotgun (WGS) entry which is preliminary data.</text>
</comment>
<dbReference type="Gene3D" id="2.60.40.10">
    <property type="entry name" value="Immunoglobulins"/>
    <property type="match status" value="1"/>
</dbReference>